<protein>
    <recommendedName>
        <fullName evidence="1">Aminoglycoside phosphotransferase domain-containing protein</fullName>
    </recommendedName>
</protein>
<dbReference type="SUPFAM" id="SSF56112">
    <property type="entry name" value="Protein kinase-like (PK-like)"/>
    <property type="match status" value="1"/>
</dbReference>
<feature type="domain" description="Aminoglycoside phosphotransferase" evidence="1">
    <location>
        <begin position="79"/>
        <end position="285"/>
    </location>
</feature>
<evidence type="ECO:0000313" key="2">
    <source>
        <dbReference type="EMBL" id="GAA4623927.1"/>
    </source>
</evidence>
<dbReference type="Gene3D" id="1.20.58.840">
    <property type="match status" value="1"/>
</dbReference>
<evidence type="ECO:0000313" key="3">
    <source>
        <dbReference type="Proteomes" id="UP001501442"/>
    </source>
</evidence>
<dbReference type="InterPro" id="IPR011009">
    <property type="entry name" value="Kinase-like_dom_sf"/>
</dbReference>
<name>A0ABP8U7V2_9ACTN</name>
<dbReference type="InterPro" id="IPR002575">
    <property type="entry name" value="Aminoglycoside_PTrfase"/>
</dbReference>
<comment type="caution">
    <text evidence="2">The sequence shown here is derived from an EMBL/GenBank/DDBJ whole genome shotgun (WGS) entry which is preliminary data.</text>
</comment>
<keyword evidence="3" id="KW-1185">Reference proteome</keyword>
<evidence type="ECO:0000259" key="1">
    <source>
        <dbReference type="Pfam" id="PF01636"/>
    </source>
</evidence>
<dbReference type="EMBL" id="BAABHK010000002">
    <property type="protein sequence ID" value="GAA4623927.1"/>
    <property type="molecule type" value="Genomic_DNA"/>
</dbReference>
<accession>A0ABP8U7V2</accession>
<dbReference type="Proteomes" id="UP001501442">
    <property type="component" value="Unassembled WGS sequence"/>
</dbReference>
<dbReference type="Gene3D" id="1.10.510.10">
    <property type="entry name" value="Transferase(Phosphotransferase) domain 1"/>
    <property type="match status" value="1"/>
</dbReference>
<organism evidence="2 3">
    <name type="scientific">Actinoallomurus vinaceus</name>
    <dbReference type="NCBI Taxonomy" id="1080074"/>
    <lineage>
        <taxon>Bacteria</taxon>
        <taxon>Bacillati</taxon>
        <taxon>Actinomycetota</taxon>
        <taxon>Actinomycetes</taxon>
        <taxon>Streptosporangiales</taxon>
        <taxon>Thermomonosporaceae</taxon>
        <taxon>Actinoallomurus</taxon>
    </lineage>
</organism>
<sequence length="340" mass="37594">MNIAVRSRPWAPNVIGVRTQPEDLDEERLLRALGEWGIGATSVEYAPVGFGDHHWIAVGDAGEKWFVTVADLELKGEQDSHAALRSLRAAMDTAAALRDEGRVDFVVAPLRAAGGETVRRLGPRYALSVFPFVDGVPGDFDQPRTAHERGAVLELLAELHRQAPPASVPVLDLELSMRGLLHSALNDAIRWASGPFTEPARTLLSTHAPAILRRVEEFDRLVEDVRRSDGAPVLTHGEPHPGNLLQCESRYLLIDWDTVGLAPPERDLWSVAQSPEDLERYAEATGHTVNASALTLYPLRWDLEEVSSYVDWFRAPHDRSLDTEEAWQGLLEAVAHLSEV</sequence>
<proteinExistence type="predicted"/>
<gene>
    <name evidence="2" type="ORF">GCM10023196_022100</name>
</gene>
<dbReference type="Pfam" id="PF01636">
    <property type="entry name" value="APH"/>
    <property type="match status" value="1"/>
</dbReference>
<reference evidence="3" key="1">
    <citation type="journal article" date="2019" name="Int. J. Syst. Evol. Microbiol.">
        <title>The Global Catalogue of Microorganisms (GCM) 10K type strain sequencing project: providing services to taxonomists for standard genome sequencing and annotation.</title>
        <authorList>
            <consortium name="The Broad Institute Genomics Platform"/>
            <consortium name="The Broad Institute Genome Sequencing Center for Infectious Disease"/>
            <person name="Wu L."/>
            <person name="Ma J."/>
        </authorList>
    </citation>
    <scope>NUCLEOTIDE SEQUENCE [LARGE SCALE GENOMIC DNA]</scope>
    <source>
        <strain evidence="3">JCM 17939</strain>
    </source>
</reference>